<dbReference type="EMBL" id="JBBNAG010000008">
    <property type="protein sequence ID" value="KAK9111543.1"/>
    <property type="molecule type" value="Genomic_DNA"/>
</dbReference>
<feature type="coiled-coil region" evidence="1">
    <location>
        <begin position="19"/>
        <end position="59"/>
    </location>
</feature>
<reference evidence="2 3" key="1">
    <citation type="submission" date="2024-01" db="EMBL/GenBank/DDBJ databases">
        <title>Genome assemblies of Stephania.</title>
        <authorList>
            <person name="Yang L."/>
        </authorList>
    </citation>
    <scope>NUCLEOTIDE SEQUENCE [LARGE SCALE GENOMIC DNA]</scope>
    <source>
        <strain evidence="2">JXDWG</strain>
        <tissue evidence="2">Leaf</tissue>
    </source>
</reference>
<evidence type="ECO:0000313" key="2">
    <source>
        <dbReference type="EMBL" id="KAK9111543.1"/>
    </source>
</evidence>
<name>A0AAP0IAI2_9MAGN</name>
<accession>A0AAP0IAI2</accession>
<keyword evidence="3" id="KW-1185">Reference proteome</keyword>
<proteinExistence type="predicted"/>
<keyword evidence="1" id="KW-0175">Coiled coil</keyword>
<organism evidence="2 3">
    <name type="scientific">Stephania cephalantha</name>
    <dbReference type="NCBI Taxonomy" id="152367"/>
    <lineage>
        <taxon>Eukaryota</taxon>
        <taxon>Viridiplantae</taxon>
        <taxon>Streptophyta</taxon>
        <taxon>Embryophyta</taxon>
        <taxon>Tracheophyta</taxon>
        <taxon>Spermatophyta</taxon>
        <taxon>Magnoliopsida</taxon>
        <taxon>Ranunculales</taxon>
        <taxon>Menispermaceae</taxon>
        <taxon>Menispermoideae</taxon>
        <taxon>Cissampelideae</taxon>
        <taxon>Stephania</taxon>
    </lineage>
</organism>
<evidence type="ECO:0000256" key="1">
    <source>
        <dbReference type="SAM" id="Coils"/>
    </source>
</evidence>
<sequence length="83" mass="10034">MVKNLGVINNSEYAVRKAINTNRREVDNLKRKFAMEEEKEMKRARQRQLRSEKKELNDHSMNLKLHKIFYEILSRVNAMKQNE</sequence>
<dbReference type="Proteomes" id="UP001419268">
    <property type="component" value="Unassembled WGS sequence"/>
</dbReference>
<dbReference type="AlphaFoldDB" id="A0AAP0IAI2"/>
<gene>
    <name evidence="2" type="ORF">Scep_019062</name>
</gene>
<evidence type="ECO:0000313" key="3">
    <source>
        <dbReference type="Proteomes" id="UP001419268"/>
    </source>
</evidence>
<protein>
    <submittedName>
        <fullName evidence="2">Uncharacterized protein</fullName>
    </submittedName>
</protein>
<comment type="caution">
    <text evidence="2">The sequence shown here is derived from an EMBL/GenBank/DDBJ whole genome shotgun (WGS) entry which is preliminary data.</text>
</comment>